<dbReference type="Proteomes" id="UP000034881">
    <property type="component" value="Unassembled WGS sequence"/>
</dbReference>
<evidence type="ECO:0000256" key="3">
    <source>
        <dbReference type="ARBA" id="ARBA00022769"/>
    </source>
</evidence>
<feature type="domain" description="UVR" evidence="6">
    <location>
        <begin position="215"/>
        <end position="250"/>
    </location>
</feature>
<dbReference type="InterPro" id="IPR001943">
    <property type="entry name" value="UVR_dom"/>
</dbReference>
<dbReference type="PANTHER" id="PTHR30562">
    <property type="entry name" value="UVRC/OXIDOREDUCTASE"/>
    <property type="match status" value="1"/>
</dbReference>
<proteinExistence type="predicted"/>
<evidence type="ECO:0000256" key="2">
    <source>
        <dbReference type="ARBA" id="ARBA00022763"/>
    </source>
</evidence>
<dbReference type="GO" id="GO:0009381">
    <property type="term" value="F:excinuclease ABC activity"/>
    <property type="evidence" value="ECO:0007669"/>
    <property type="project" value="InterPro"/>
</dbReference>
<dbReference type="InterPro" id="IPR050066">
    <property type="entry name" value="UvrABC_protein_C"/>
</dbReference>
<comment type="caution">
    <text evidence="9">The sequence shown here is derived from an EMBL/GenBank/DDBJ whole genome shotgun (WGS) entry which is preliminary data.</text>
</comment>
<dbReference type="FunFam" id="3.40.1440.10:FF:000001">
    <property type="entry name" value="UvrABC system protein C"/>
    <property type="match status" value="1"/>
</dbReference>
<dbReference type="Pfam" id="PF01541">
    <property type="entry name" value="GIY-YIG"/>
    <property type="match status" value="1"/>
</dbReference>
<dbReference type="InterPro" id="IPR038476">
    <property type="entry name" value="UvrC_RNase_H_dom_sf"/>
</dbReference>
<gene>
    <name evidence="9" type="ORF">UT77_C0002G0035</name>
</gene>
<evidence type="ECO:0000259" key="7">
    <source>
        <dbReference type="PROSITE" id="PS50164"/>
    </source>
</evidence>
<feature type="domain" description="UvrC family homology region profile" evidence="8">
    <location>
        <begin position="268"/>
        <end position="372"/>
    </location>
</feature>
<dbReference type="InterPro" id="IPR036876">
    <property type="entry name" value="UVR_dom_sf"/>
</dbReference>
<evidence type="ECO:0000256" key="4">
    <source>
        <dbReference type="ARBA" id="ARBA00022881"/>
    </source>
</evidence>
<dbReference type="SUPFAM" id="SSF46600">
    <property type="entry name" value="C-terminal UvrC-binding domain of UvrB"/>
    <property type="match status" value="1"/>
</dbReference>
<accession>A0A0G0TWN2</accession>
<keyword evidence="5" id="KW-0234">DNA repair</keyword>
<evidence type="ECO:0000259" key="8">
    <source>
        <dbReference type="PROSITE" id="PS50165"/>
    </source>
</evidence>
<keyword evidence="4" id="KW-0267">Excision nuclease</keyword>
<dbReference type="GO" id="GO:0009380">
    <property type="term" value="C:excinuclease repair complex"/>
    <property type="evidence" value="ECO:0007669"/>
    <property type="project" value="TreeGrafter"/>
</dbReference>
<dbReference type="PATRIC" id="fig|1618431.3.peg.352"/>
<dbReference type="CDD" id="cd10434">
    <property type="entry name" value="GIY-YIG_UvrC_Cho"/>
    <property type="match status" value="1"/>
</dbReference>
<keyword evidence="3" id="KW-0228">DNA excision</keyword>
<dbReference type="PROSITE" id="PS50164">
    <property type="entry name" value="GIY_YIG"/>
    <property type="match status" value="1"/>
</dbReference>
<sequence length="436" mass="50253">MIPSFVEKTRVPKKPGVYIFKDKTGRVLYVGKAINLYNRVSSYFSHVKSGKISSLVDQISAAETITCESELEALILEANFIKKYLPPFNVRLVDDKDYLYIVITKEDFPKVITARKKELEGAEKYWGPFPSARTVRDTLKSLRRIFPWCSQKKLFAVSRSLLAANSQKLIANSYKPCFYYHLGLCPPGACMGLISEKDYNRIISRFSKFMDGKKEQLLSDLTKEMMQASGKQKFEDAARIKKTINGILYMTQPQRTNLYLENRNFLEEERELALKTLQKDLNLKTLPQRIEGYDISNISGKEATGSLVVLTNGEIDKSQYRKFKIHITGRPNDVGMHKEMLIRRLNHPEWPMPDLIIVDGGRSQAKAMQSILHTTSYIIPIFGLAKRMEWLYPPEGEIIKLPKRSLSLKLLQKLRDESHRFALSYHRKLRDKIMIG</sequence>
<evidence type="ECO:0000313" key="10">
    <source>
        <dbReference type="Proteomes" id="UP000034881"/>
    </source>
</evidence>
<protein>
    <submittedName>
        <fullName evidence="9">Excinuclease ABC subunit C</fullName>
    </submittedName>
</protein>
<dbReference type="InterPro" id="IPR000305">
    <property type="entry name" value="GIY-YIG_endonuc"/>
</dbReference>
<dbReference type="InterPro" id="IPR001162">
    <property type="entry name" value="UvrC_RNase_H_dom"/>
</dbReference>
<dbReference type="AlphaFoldDB" id="A0A0G0TWN2"/>
<dbReference type="SUPFAM" id="SSF82771">
    <property type="entry name" value="GIY-YIG endonuclease"/>
    <property type="match status" value="1"/>
</dbReference>
<organism evidence="9 10">
    <name type="scientific">Candidatus Daviesbacteria bacterium GW2011_GWC2_40_12</name>
    <dbReference type="NCBI Taxonomy" id="1618431"/>
    <lineage>
        <taxon>Bacteria</taxon>
        <taxon>Candidatus Daviesiibacteriota</taxon>
    </lineage>
</organism>
<dbReference type="PROSITE" id="PS50165">
    <property type="entry name" value="UVRC"/>
    <property type="match status" value="1"/>
</dbReference>
<dbReference type="Gene3D" id="3.40.1440.10">
    <property type="entry name" value="GIY-YIG endonuclease"/>
    <property type="match status" value="1"/>
</dbReference>
<dbReference type="PANTHER" id="PTHR30562:SF1">
    <property type="entry name" value="UVRABC SYSTEM PROTEIN C"/>
    <property type="match status" value="1"/>
</dbReference>
<keyword evidence="2" id="KW-0227">DNA damage</keyword>
<reference evidence="9 10" key="1">
    <citation type="journal article" date="2015" name="Nature">
        <title>rRNA introns, odd ribosomes, and small enigmatic genomes across a large radiation of phyla.</title>
        <authorList>
            <person name="Brown C.T."/>
            <person name="Hug L.A."/>
            <person name="Thomas B.C."/>
            <person name="Sharon I."/>
            <person name="Castelle C.J."/>
            <person name="Singh A."/>
            <person name="Wilkins M.J."/>
            <person name="Williams K.H."/>
            <person name="Banfield J.F."/>
        </authorList>
    </citation>
    <scope>NUCLEOTIDE SEQUENCE [LARGE SCALE GENOMIC DNA]</scope>
</reference>
<dbReference type="InterPro" id="IPR035901">
    <property type="entry name" value="GIY-YIG_endonuc_sf"/>
</dbReference>
<evidence type="ECO:0000256" key="1">
    <source>
        <dbReference type="ARBA" id="ARBA00022490"/>
    </source>
</evidence>
<name>A0A0G0TWN2_9BACT</name>
<dbReference type="Gene3D" id="3.30.420.340">
    <property type="entry name" value="UvrC, RNAse H endonuclease domain"/>
    <property type="match status" value="1"/>
</dbReference>
<dbReference type="InterPro" id="IPR047296">
    <property type="entry name" value="GIY-YIG_UvrC_Cho"/>
</dbReference>
<dbReference type="SMART" id="SM00465">
    <property type="entry name" value="GIYc"/>
    <property type="match status" value="1"/>
</dbReference>
<dbReference type="EMBL" id="LBYB01000002">
    <property type="protein sequence ID" value="KKR42382.1"/>
    <property type="molecule type" value="Genomic_DNA"/>
</dbReference>
<evidence type="ECO:0000313" key="9">
    <source>
        <dbReference type="EMBL" id="KKR42382.1"/>
    </source>
</evidence>
<dbReference type="PROSITE" id="PS50151">
    <property type="entry name" value="UVR"/>
    <property type="match status" value="1"/>
</dbReference>
<feature type="domain" description="GIY-YIG" evidence="7">
    <location>
        <begin position="13"/>
        <end position="90"/>
    </location>
</feature>
<dbReference type="GO" id="GO:0006289">
    <property type="term" value="P:nucleotide-excision repair"/>
    <property type="evidence" value="ECO:0007669"/>
    <property type="project" value="InterPro"/>
</dbReference>
<dbReference type="Pfam" id="PF08459">
    <property type="entry name" value="UvrC_RNaseH_dom"/>
    <property type="match status" value="1"/>
</dbReference>
<keyword evidence="1" id="KW-0963">Cytoplasm</keyword>
<evidence type="ECO:0000256" key="5">
    <source>
        <dbReference type="ARBA" id="ARBA00023204"/>
    </source>
</evidence>
<evidence type="ECO:0000259" key="6">
    <source>
        <dbReference type="PROSITE" id="PS50151"/>
    </source>
</evidence>